<dbReference type="GO" id="GO:0006275">
    <property type="term" value="P:regulation of DNA replication"/>
    <property type="evidence" value="ECO:0007669"/>
    <property type="project" value="InterPro"/>
</dbReference>
<evidence type="ECO:0000313" key="8">
    <source>
        <dbReference type="Proteomes" id="UP000031056"/>
    </source>
</evidence>
<name>A0A0B2UNF4_9MICR</name>
<dbReference type="InterPro" id="IPR022649">
    <property type="entry name" value="Pr_cel_nuc_antig_C"/>
</dbReference>
<dbReference type="GO" id="GO:0005634">
    <property type="term" value="C:nucleus"/>
    <property type="evidence" value="ECO:0007669"/>
    <property type="project" value="UniProtKB-SubCell"/>
</dbReference>
<reference evidence="7 8" key="1">
    <citation type="journal article" date="2014" name="MBio">
        <title>The Ordospora colligata genome; evolution of extreme reduction in microsporidia and host-to-parasite horizontal gene transfer.</title>
        <authorList>
            <person name="Pombert J.-F."/>
            <person name="Haag K.L."/>
            <person name="Beidas S."/>
            <person name="Ebert D."/>
            <person name="Keeling P.J."/>
        </authorList>
    </citation>
    <scope>NUCLEOTIDE SEQUENCE [LARGE SCALE GENOMIC DNA]</scope>
    <source>
        <strain evidence="7 8">OC4</strain>
    </source>
</reference>
<dbReference type="RefSeq" id="XP_014564537.1">
    <property type="nucleotide sequence ID" value="XM_014709051.1"/>
</dbReference>
<dbReference type="Pfam" id="PF02747">
    <property type="entry name" value="PCNA_C"/>
    <property type="match status" value="1"/>
</dbReference>
<dbReference type="PANTHER" id="PTHR11352">
    <property type="entry name" value="PROLIFERATING CELL NUCLEAR ANTIGEN"/>
    <property type="match status" value="1"/>
</dbReference>
<dbReference type="InterPro" id="IPR046938">
    <property type="entry name" value="DNA_clamp_sf"/>
</dbReference>
<sequence length="265" mass="29180">MFELELEAREKGKEASNASEALSLVKRVVESLSELVEQAEIKVSGRGMSIQVMDVMHVALADVFLPASMFTKYRCDRDLAIGVQLKTFVKILKGMSLDGGGMFRLECDDSVSSLNVKNARDGNSLNFKLKLFSSDSEAYNVPVLDFEATASIPTDEFMYVPRLVGTFGDFVGIKAEPGRLVFFQTGEYADASMSFEECEGKELKIDVKEGVVQEIAMKYVNLIGKVAGMCKSMSISLGNGKPVFFNLLIGESAYMKFYIAPKVEN</sequence>
<evidence type="ECO:0000313" key="7">
    <source>
        <dbReference type="EMBL" id="KHN70495.1"/>
    </source>
</evidence>
<organism evidence="7 8">
    <name type="scientific">Ordospora colligata OC4</name>
    <dbReference type="NCBI Taxonomy" id="1354746"/>
    <lineage>
        <taxon>Eukaryota</taxon>
        <taxon>Fungi</taxon>
        <taxon>Fungi incertae sedis</taxon>
        <taxon>Microsporidia</taxon>
        <taxon>Ordosporidae</taxon>
        <taxon>Ordospora</taxon>
    </lineage>
</organism>
<dbReference type="InterPro" id="IPR022648">
    <property type="entry name" value="Pr_cel_nuc_antig_N"/>
</dbReference>
<evidence type="ECO:0000256" key="4">
    <source>
        <dbReference type="RuleBase" id="RU003671"/>
    </source>
</evidence>
<dbReference type="PANTHER" id="PTHR11352:SF0">
    <property type="entry name" value="PROLIFERATING CELL NUCLEAR ANTIGEN"/>
    <property type="match status" value="1"/>
</dbReference>
<dbReference type="GO" id="GO:0003677">
    <property type="term" value="F:DNA binding"/>
    <property type="evidence" value="ECO:0007669"/>
    <property type="project" value="UniProtKB-KW"/>
</dbReference>
<comment type="function">
    <text evidence="3">This protein is an auxiliary protein of DNA polymerase delta and is involved in the control of eukaryotic DNA replication by increasing the polymerase's processivity during elongation of the leading strand.</text>
</comment>
<dbReference type="GO" id="GO:0030337">
    <property type="term" value="F:DNA polymerase processivity factor activity"/>
    <property type="evidence" value="ECO:0007669"/>
    <property type="project" value="InterPro"/>
</dbReference>
<dbReference type="CDD" id="cd00577">
    <property type="entry name" value="PCNA"/>
    <property type="match status" value="1"/>
</dbReference>
<dbReference type="InParanoid" id="A0A0B2UNF4"/>
<feature type="domain" description="Proliferating cell nuclear antigen PCNA C-terminal" evidence="6">
    <location>
        <begin position="141"/>
        <end position="262"/>
    </location>
</feature>
<dbReference type="STRING" id="1354746.A0A0B2UNF4"/>
<dbReference type="Proteomes" id="UP000031056">
    <property type="component" value="Unassembled WGS sequence"/>
</dbReference>
<dbReference type="OrthoDB" id="534348at2759"/>
<comment type="subcellular location">
    <subcellularLocation>
        <location evidence="3">Nucleus</location>
    </subcellularLocation>
</comment>
<keyword evidence="8" id="KW-1185">Reference proteome</keyword>
<proteinExistence type="inferred from homology"/>
<gene>
    <name evidence="7" type="ORF">M896_011490</name>
</gene>
<dbReference type="Gene3D" id="3.70.10.10">
    <property type="match status" value="1"/>
</dbReference>
<dbReference type="NCBIfam" id="TIGR00590">
    <property type="entry name" value="pcna"/>
    <property type="match status" value="1"/>
</dbReference>
<dbReference type="HAMAP" id="MF_00317">
    <property type="entry name" value="DNApol_clamp_arch"/>
    <property type="match status" value="1"/>
</dbReference>
<dbReference type="PRINTS" id="PR00339">
    <property type="entry name" value="PCNACYCLIN"/>
</dbReference>
<keyword evidence="2 4" id="KW-0238">DNA-binding</keyword>
<dbReference type="InterPro" id="IPR000730">
    <property type="entry name" value="Pr_cel_nuc_antig"/>
</dbReference>
<evidence type="ECO:0000256" key="2">
    <source>
        <dbReference type="ARBA" id="ARBA00023125"/>
    </source>
</evidence>
<dbReference type="EMBL" id="JOKQ01000001">
    <property type="protein sequence ID" value="KHN70495.1"/>
    <property type="molecule type" value="Genomic_DNA"/>
</dbReference>
<evidence type="ECO:0000256" key="1">
    <source>
        <dbReference type="ARBA" id="ARBA00010462"/>
    </source>
</evidence>
<dbReference type="VEuPathDB" id="MicrosporidiaDB:M896_011490"/>
<dbReference type="HOGENOM" id="CLU_043978_3_0_1"/>
<keyword evidence="4" id="KW-0235">DNA replication</keyword>
<accession>A0A0B2UNF4</accession>
<dbReference type="GeneID" id="26260992"/>
<feature type="domain" description="Proliferating cell nuclear antigen PCNA N-terminal" evidence="5">
    <location>
        <begin position="23"/>
        <end position="135"/>
    </location>
</feature>
<dbReference type="Pfam" id="PF00705">
    <property type="entry name" value="PCNA_N"/>
    <property type="match status" value="1"/>
</dbReference>
<dbReference type="GO" id="GO:0006272">
    <property type="term" value="P:leading strand elongation"/>
    <property type="evidence" value="ECO:0007669"/>
    <property type="project" value="TreeGrafter"/>
</dbReference>
<comment type="caution">
    <text evidence="7">The sequence shown here is derived from an EMBL/GenBank/DDBJ whole genome shotgun (WGS) entry which is preliminary data.</text>
</comment>
<dbReference type="FunCoup" id="A0A0B2UNF4">
    <property type="interactions" value="326"/>
</dbReference>
<comment type="similarity">
    <text evidence="1 4">Belongs to the PCNA family.</text>
</comment>
<evidence type="ECO:0000259" key="5">
    <source>
        <dbReference type="Pfam" id="PF00705"/>
    </source>
</evidence>
<dbReference type="AlphaFoldDB" id="A0A0B2UNF4"/>
<protein>
    <recommendedName>
        <fullName evidence="3">DNA sliding clamp PCNA</fullName>
    </recommendedName>
</protein>
<evidence type="ECO:0000259" key="6">
    <source>
        <dbReference type="Pfam" id="PF02747"/>
    </source>
</evidence>
<evidence type="ECO:0000256" key="3">
    <source>
        <dbReference type="RuleBase" id="RU000641"/>
    </source>
</evidence>
<dbReference type="SUPFAM" id="SSF55979">
    <property type="entry name" value="DNA clamp"/>
    <property type="match status" value="2"/>
</dbReference>
<keyword evidence="3" id="KW-0539">Nucleus</keyword>